<keyword evidence="5" id="KW-1185">Reference proteome</keyword>
<reference evidence="4 5" key="1">
    <citation type="submission" date="2019-10" db="EMBL/GenBank/DDBJ databases">
        <title>Prolixibacter strains distinguished by the presence of nitrate reductase genes were adept at nitrate-dependent anaerobic corrosion of metallic iron and carbon steel.</title>
        <authorList>
            <person name="Iino T."/>
            <person name="Shono N."/>
            <person name="Ito K."/>
            <person name="Nakamura R."/>
            <person name="Sueoka K."/>
            <person name="Harayama S."/>
            <person name="Ohkuma M."/>
        </authorList>
    </citation>
    <scope>NUCLEOTIDE SEQUENCE [LARGE SCALE GENOMIC DNA]</scope>
    <source>
        <strain evidence="4 5">JCM 13498</strain>
    </source>
</reference>
<dbReference type="Proteomes" id="UP000391834">
    <property type="component" value="Unassembled WGS sequence"/>
</dbReference>
<comment type="caution">
    <text evidence="4">The sequence shown here is derived from an EMBL/GenBank/DDBJ whole genome shotgun (WGS) entry which is preliminary data.</text>
</comment>
<dbReference type="Gene3D" id="3.55.50.30">
    <property type="match status" value="1"/>
</dbReference>
<evidence type="ECO:0000256" key="1">
    <source>
        <dbReference type="SAM" id="Phobius"/>
    </source>
</evidence>
<dbReference type="Gene3D" id="2.60.120.1440">
    <property type="match status" value="1"/>
</dbReference>
<dbReference type="InterPro" id="IPR012373">
    <property type="entry name" value="Ferrdict_sens_TM"/>
</dbReference>
<name>A0A5M4B580_9BACT</name>
<dbReference type="Pfam" id="PF04773">
    <property type="entry name" value="FecR"/>
    <property type="match status" value="1"/>
</dbReference>
<dbReference type="PANTHER" id="PTHR30273:SF2">
    <property type="entry name" value="PROTEIN FECR"/>
    <property type="match status" value="1"/>
</dbReference>
<dbReference type="AlphaFoldDB" id="A0A5M4B580"/>
<dbReference type="OrthoDB" id="1123467at2"/>
<organism evidence="4 5">
    <name type="scientific">Prolixibacter bellariivorans</name>
    <dbReference type="NCBI Taxonomy" id="314319"/>
    <lineage>
        <taxon>Bacteria</taxon>
        <taxon>Pseudomonadati</taxon>
        <taxon>Bacteroidota</taxon>
        <taxon>Bacteroidia</taxon>
        <taxon>Marinilabiliales</taxon>
        <taxon>Prolixibacteraceae</taxon>
        <taxon>Prolixibacter</taxon>
    </lineage>
</organism>
<evidence type="ECO:0000313" key="5">
    <source>
        <dbReference type="Proteomes" id="UP000391834"/>
    </source>
</evidence>
<dbReference type="EMBL" id="BLAX01000001">
    <property type="protein sequence ID" value="GET35051.1"/>
    <property type="molecule type" value="Genomic_DNA"/>
</dbReference>
<dbReference type="Pfam" id="PF16344">
    <property type="entry name" value="FecR_C"/>
    <property type="match status" value="1"/>
</dbReference>
<keyword evidence="1" id="KW-0472">Membrane</keyword>
<dbReference type="FunFam" id="2.60.120.1440:FF:000001">
    <property type="entry name" value="Putative anti-sigma factor"/>
    <property type="match status" value="1"/>
</dbReference>
<sequence length="400" mass="45962">MDKIGQFLEDKRFIDWVFHPDEGIERYWENYLREHPEEKSNLRLARKVVGKFRTIDSDLSESQKIMLFSGILKEIERRQSGHRTIKLVAVVSRYAAVALLFFSIGALLFYKKDNRDQRFLSQEISGQPSGQMTTLIRPNGQHIKLAEDKSTFAYPAGDKKLVINDSIQVASSEDTPGSKENEMNQLIVPYGKTSEMLLSDGTKIYLNAGSRLIYPDVFEGKHREVFLVGEAYFEVHKDAKHPFIVQTTDINIEVLGTHFNVSAYPSDNVYETTLAEGKVRIRQNNAGLFDKSIDLVPNQMAAYNRDNEETKVRQVDVENYILWKDGMLKFASSDFNRVTRKLERFYNIRISFQDPMVGMLKISGKLMLTEKKNEVMDVLSQTASVKIVQIGKDNYEIMKN</sequence>
<keyword evidence="1" id="KW-0812">Transmembrane</keyword>
<evidence type="ECO:0000259" key="2">
    <source>
        <dbReference type="Pfam" id="PF04773"/>
    </source>
</evidence>
<dbReference type="InterPro" id="IPR032508">
    <property type="entry name" value="FecR_C"/>
</dbReference>
<gene>
    <name evidence="4" type="ORF">PbJCM13498_39140</name>
</gene>
<keyword evidence="1" id="KW-1133">Transmembrane helix</keyword>
<accession>A0A5M4B580</accession>
<evidence type="ECO:0000313" key="4">
    <source>
        <dbReference type="EMBL" id="GET35051.1"/>
    </source>
</evidence>
<dbReference type="PANTHER" id="PTHR30273">
    <property type="entry name" value="PERIPLASMIC SIGNAL SENSOR AND SIGMA FACTOR ACTIVATOR FECR-RELATED"/>
    <property type="match status" value="1"/>
</dbReference>
<evidence type="ECO:0000259" key="3">
    <source>
        <dbReference type="Pfam" id="PF16344"/>
    </source>
</evidence>
<dbReference type="GO" id="GO:0016989">
    <property type="term" value="F:sigma factor antagonist activity"/>
    <property type="evidence" value="ECO:0007669"/>
    <property type="project" value="TreeGrafter"/>
</dbReference>
<protein>
    <submittedName>
        <fullName evidence="4">Anti-sigma factor</fullName>
    </submittedName>
</protein>
<proteinExistence type="predicted"/>
<dbReference type="InterPro" id="IPR006860">
    <property type="entry name" value="FecR"/>
</dbReference>
<feature type="transmembrane region" description="Helical" evidence="1">
    <location>
        <begin position="87"/>
        <end position="110"/>
    </location>
</feature>
<feature type="domain" description="Protein FecR C-terminal" evidence="3">
    <location>
        <begin position="328"/>
        <end position="394"/>
    </location>
</feature>
<dbReference type="RefSeq" id="WP_025865497.1">
    <property type="nucleotide sequence ID" value="NZ_BLAX01000001.1"/>
</dbReference>
<feature type="domain" description="FecR protein" evidence="2">
    <location>
        <begin position="191"/>
        <end position="280"/>
    </location>
</feature>